<gene>
    <name evidence="2" type="ORF">G6321_00049280</name>
    <name evidence="1" type="ORF">G6321_19125</name>
</gene>
<reference evidence="1" key="2">
    <citation type="submission" date="2020-06" db="EMBL/GenBank/DDBJ databases">
        <title>Whole Genome Sequence of Bradyrhizobium sp. Strain 323S2.</title>
        <authorList>
            <person name="Bromfield E.S.P."/>
        </authorList>
    </citation>
    <scope>NUCLEOTIDE SEQUENCE [LARGE SCALE GENOMIC DNA]</scope>
    <source>
        <strain evidence="1">323S2</strain>
    </source>
</reference>
<accession>A0A7Z0QBJ3</accession>
<proteinExistence type="predicted"/>
<organism evidence="1">
    <name type="scientific">Bradyrhizobium barranii subsp. barranii</name>
    <dbReference type="NCBI Taxonomy" id="2823807"/>
    <lineage>
        <taxon>Bacteria</taxon>
        <taxon>Pseudomonadati</taxon>
        <taxon>Pseudomonadota</taxon>
        <taxon>Alphaproteobacteria</taxon>
        <taxon>Hyphomicrobiales</taxon>
        <taxon>Nitrobacteraceae</taxon>
        <taxon>Bradyrhizobium</taxon>
        <taxon>Bradyrhizobium barranii</taxon>
    </lineage>
</organism>
<dbReference type="EMBL" id="CP088280">
    <property type="protein sequence ID" value="UGX93505.1"/>
    <property type="molecule type" value="Genomic_DNA"/>
</dbReference>
<dbReference type="AlphaFoldDB" id="A0A7Z0QBJ3"/>
<evidence type="ECO:0000313" key="1">
    <source>
        <dbReference type="EMBL" id="NYY90464.1"/>
    </source>
</evidence>
<evidence type="ECO:0000313" key="3">
    <source>
        <dbReference type="Proteomes" id="UP000564836"/>
    </source>
</evidence>
<reference evidence="2 3" key="3">
    <citation type="journal article" date="2022" name="Int. J. Syst. Evol. Microbiol.">
        <title>Strains of Bradyrhizobium barranii sp. nov. associated with legumes native to Canada are symbionts of soybeans and belong to different subspecies (subsp. barranii subsp. nov. and subsp. apii subsp. nov.) and symbiovars (sv. glycinearum and sv. septentrionale).</title>
        <authorList>
            <person name="Bromfield E.S.P."/>
            <person name="Cloutier S."/>
            <person name="Wasai-Hara S."/>
            <person name="Minamisawa K."/>
        </authorList>
    </citation>
    <scope>NUCLEOTIDE SEQUENCE [LARGE SCALE GENOMIC DNA]</scope>
    <source>
        <strain evidence="2 3">323S2</strain>
    </source>
</reference>
<reference evidence="2 3" key="1">
    <citation type="journal article" date="2017" name="Syst. Appl. Microbiol.">
        <title>Soybeans inoculated with root zone soils of Canadian native legumes harbour diverse and novel Bradyrhizobium spp. that possess agricultural potential.</title>
        <authorList>
            <person name="Bromfield E.S.P."/>
            <person name="Cloutier S."/>
            <person name="Tambong J.T."/>
            <person name="Tran Thi T.V."/>
        </authorList>
    </citation>
    <scope>NUCLEOTIDE SEQUENCE [LARGE SCALE GENOMIC DNA]</scope>
    <source>
        <strain evidence="2 3">323S2</strain>
    </source>
</reference>
<protein>
    <submittedName>
        <fullName evidence="1">Uncharacterized protein</fullName>
    </submittedName>
</protein>
<dbReference type="EMBL" id="JACBFH010000001">
    <property type="protein sequence ID" value="NYY90464.1"/>
    <property type="molecule type" value="Genomic_DNA"/>
</dbReference>
<dbReference type="RefSeq" id="WP_166347277.1">
    <property type="nucleotide sequence ID" value="NZ_CP088280.1"/>
</dbReference>
<sequence length="141" mass="15744">MPEYPTPFVFDLQAIRLWSEASGNEAQVVQSDLEQGQILIFNRVFNEFAKVYPDNASNLSGNAFSKKRVVEEHRLAAAALAESSNATFGRKGPYDQCIEWCVAGIACCGPYTIVTDARRKPMYQNVNGLSVITFEEYLNSH</sequence>
<evidence type="ECO:0000313" key="2">
    <source>
        <dbReference type="EMBL" id="UGX93505.1"/>
    </source>
</evidence>
<name>A0A7Z0QBJ3_9BRAD</name>
<dbReference type="Proteomes" id="UP000564836">
    <property type="component" value="Chromosome"/>
</dbReference>